<dbReference type="EMBL" id="LM993664">
    <property type="protein sequence ID" value="VTZ79140.1"/>
    <property type="molecule type" value="Genomic_DNA"/>
</dbReference>
<reference evidence="1" key="3">
    <citation type="submission" date="2014-05" db="EMBL/GenBank/DDBJ databases">
        <authorList>
            <person name="Aslett A.Martin."/>
            <person name="De Silva Nishadi"/>
        </authorList>
    </citation>
    <scope>NUCLEOTIDE SEQUENCE</scope>
    <source>
        <strain evidence="1">YM</strain>
    </source>
</reference>
<dbReference type="OMA" id="HSCFLNS"/>
<dbReference type="VEuPathDB" id="PlasmoDB:PYYM_1041200"/>
<dbReference type="KEGG" id="pyo:PY17X_1041500"/>
<accession>A0A077YFJ3</accession>
<reference evidence="3 4" key="1">
    <citation type="journal article" date="2014" name="BMC Biol.">
        <title>A comprehensive evaluation of rodent malaria parasite genomes and gene expression.</title>
        <authorList>
            <person name="Otto T.D."/>
            <person name="Bohme U."/>
            <person name="Jackson A.P."/>
            <person name="Hunt M."/>
            <person name="Franke-Fayard B."/>
            <person name="Hoeijmakers W.A."/>
            <person name="Religa A.A."/>
            <person name="Robertson L."/>
            <person name="Sanders M."/>
            <person name="Ogun S.A."/>
            <person name="Cunningham D."/>
            <person name="Erhart A."/>
            <person name="Billker O."/>
            <person name="Khan S.M."/>
            <person name="Stunnenberg H.G."/>
            <person name="Langhorne J."/>
            <person name="Holder A.A."/>
            <person name="Waters A.P."/>
            <person name="Newbold C.I."/>
            <person name="Pain A."/>
            <person name="Berriman M."/>
            <person name="Janse C.J."/>
        </authorList>
    </citation>
    <scope>NUCLEOTIDE SEQUENCE [LARGE SCALE GENOMIC DNA]</scope>
    <source>
        <strain evidence="2 3">17X</strain>
        <strain evidence="1 4">YM</strain>
    </source>
</reference>
<protein>
    <submittedName>
        <fullName evidence="1">Uncharacterized protein</fullName>
    </submittedName>
</protein>
<evidence type="ECO:0000313" key="2">
    <source>
        <dbReference type="EMBL" id="VTZ79140.1"/>
    </source>
</evidence>
<dbReference type="AlphaFoldDB" id="A0A077YFJ3"/>
<name>A0A077YFJ3_PLAYE</name>
<dbReference type="OrthoDB" id="392617at2759"/>
<dbReference type="Proteomes" id="UP000072874">
    <property type="component" value="Chromosome 10"/>
</dbReference>
<dbReference type="RefSeq" id="XP_729112.1">
    <property type="nucleotide sequence ID" value="XM_724019.1"/>
</dbReference>
<dbReference type="EMBL" id="LK934638">
    <property type="protein sequence ID" value="CDU85245.1"/>
    <property type="molecule type" value="Genomic_DNA"/>
</dbReference>
<dbReference type="VEuPathDB" id="PlasmoDB:PY00125"/>
<sequence>MKLKYLDFFKLVKGKNYITHNNQYNKRHYSSSYINDKKNKTSNYISYSMPTQNERNHRYNFEVLMKIIKNRADEYNLIKIKEAQNKILLHLPNFTINEVISTLILSFKYNLLNSKLLHEITEHLFHNSCFLNSKHLYILVLIAKKIQPPNFDFSQKKHVEQVKNVEDISYHSNGIGICEELANGINENIRWQKKFYNEIKENIFLNSIKREDNGNDHFVSPSNDDISNDHIIKKTNETQKTEDIEIYKNETNYNILGNIKSISFDTEESQIQMSHIYEDNLSEDVKNIYLKIREILHNNYNNIYLNMKNNIHNNLLLLNYLYEEGIISKSDFIKIVYNINTELSTFINDDIWLDDNCNDNYQDHREDIYKTYSEHILTEYIKEQTEKTSTCDLYMQIHLNLLKDMLKKNDFINNIFLLEKLENNIMIKEEEYIYKNMYTHIFSSFFFNLKNLQNNINWLKLFYLNIIAYEIFKIFTGNNVPNNIQINFSLLKNIKCTDILQEGKYKDINYEFLTVIYYLKKNHLLNYTINIFEHNLHDIKYIYGKYLQFINLLNSFNLFDILMTDDSCKEVKTPYIHHIPQSFINTDKTLHGSENIHNISKKNQVQKNNGILTNDFFSFFMVEFTFNITSNLNKINLCEQIFILKYIQLLNFKNEYLSDLINEKLYNFFIKKQYSSDINYLFYFLEYIHILLIYSPPAFFNIINNIYLPTFQNLLNTSLNKYIFIKNAKSIYNHLNTVISQNEIELQKLKKSNETSIYKKNYSIPYNKKTTKEFQNILYDFLFL</sequence>
<dbReference type="GeneID" id="3801665"/>
<organism evidence="1 4">
    <name type="scientific">Plasmodium yoelii</name>
    <dbReference type="NCBI Taxonomy" id="5861"/>
    <lineage>
        <taxon>Eukaryota</taxon>
        <taxon>Sar</taxon>
        <taxon>Alveolata</taxon>
        <taxon>Apicomplexa</taxon>
        <taxon>Aconoidasida</taxon>
        <taxon>Haemosporida</taxon>
        <taxon>Plasmodiidae</taxon>
        <taxon>Plasmodium</taxon>
        <taxon>Plasmodium (Vinckeia)</taxon>
    </lineage>
</organism>
<proteinExistence type="predicted"/>
<gene>
    <name evidence="2" type="ORF">PY17X_1041500</name>
    <name evidence="1" type="ORF">PYYM_1041200</name>
</gene>
<reference evidence="2" key="4">
    <citation type="submission" date="2019-05" db="EMBL/GenBank/DDBJ databases">
        <authorList>
            <consortium name="Pathogen Informatics"/>
        </authorList>
    </citation>
    <scope>NUCLEOTIDE SEQUENCE</scope>
    <source>
        <strain evidence="2">17X</strain>
    </source>
</reference>
<dbReference type="Proteomes" id="UP000072904">
    <property type="component" value="Chromosome 10"/>
</dbReference>
<evidence type="ECO:0000313" key="1">
    <source>
        <dbReference type="EMBL" id="CDU85245.1"/>
    </source>
</evidence>
<dbReference type="VEuPathDB" id="PlasmoDB:Py17XNL_001002452"/>
<dbReference type="VEuPathDB" id="PlasmoDB:PY17X_1041500"/>
<evidence type="ECO:0000313" key="3">
    <source>
        <dbReference type="Proteomes" id="UP000072874"/>
    </source>
</evidence>
<evidence type="ECO:0000313" key="4">
    <source>
        <dbReference type="Proteomes" id="UP000072904"/>
    </source>
</evidence>
<reference evidence="2" key="2">
    <citation type="submission" date="2014-05" db="EMBL/GenBank/DDBJ databases">
        <authorList>
            <person name="Aslett M.A."/>
            <person name="De Silva N."/>
        </authorList>
    </citation>
    <scope>NUCLEOTIDE SEQUENCE</scope>
    <source>
        <strain evidence="2">17X</strain>
    </source>
</reference>